<sequence>MGGYSTFKPDDLSDAQFLHQRVQFHPDSTVLTVTTVETGARQEAYFLVRNPQGFVTVYACEYSTGPAYAHDPHNFGWRDPWGEAHGIPYQHCPEALLDRLSPLPPEVDAAAAGEARAQLQAWDDAMNAHNEALLTARAAQRPEPPADQAPRLTTRDHWTRVLNDADPFHAHRAWRAAAWENARRHAPPRLLTVDGPAATPT</sequence>
<dbReference type="EMBL" id="CP021084">
    <property type="protein sequence ID" value="ASN83425.1"/>
    <property type="molecule type" value="Genomic_DNA"/>
</dbReference>
<keyword evidence="2" id="KW-1185">Reference proteome</keyword>
<name>A0A221T3F2_9DEIO</name>
<keyword evidence="1" id="KW-0614">Plasmid</keyword>
<dbReference type="AlphaFoldDB" id="A0A221T3F2"/>
<dbReference type="KEGG" id="dfc:DFI_19705"/>
<dbReference type="RefSeq" id="WP_027462856.1">
    <property type="nucleotide sequence ID" value="NZ_CP021084.1"/>
</dbReference>
<reference evidence="1 2" key="1">
    <citation type="submission" date="2017-05" db="EMBL/GenBank/DDBJ databases">
        <title>The complete genome sequence of Deinococcus ficus isolated from the rhizosphere of the Ficus religiosa L. in Taiwan.</title>
        <authorList>
            <person name="Wu K.-M."/>
            <person name="Liao T.-L."/>
            <person name="Liu Y.-M."/>
            <person name="Young C.-C."/>
            <person name="Tsai S.-F."/>
        </authorList>
    </citation>
    <scope>NUCLEOTIDE SEQUENCE [LARGE SCALE GENOMIC DNA]</scope>
    <source>
        <strain evidence="1 2">CC-FR2-10</strain>
        <plasmid evidence="2">pdfi3</plasmid>
    </source>
</reference>
<proteinExistence type="predicted"/>
<accession>A0A221T3F2</accession>
<gene>
    <name evidence="1" type="ORF">DFI_19705</name>
</gene>
<dbReference type="Proteomes" id="UP000259030">
    <property type="component" value="Plasmid pDFI3"/>
</dbReference>
<evidence type="ECO:0000313" key="1">
    <source>
        <dbReference type="EMBL" id="ASN83425.1"/>
    </source>
</evidence>
<protein>
    <submittedName>
        <fullName evidence="1">Uncharacterized protein</fullName>
    </submittedName>
</protein>
<geneLocation type="plasmid" evidence="2">
    <name>pdfi3</name>
</geneLocation>
<evidence type="ECO:0000313" key="2">
    <source>
        <dbReference type="Proteomes" id="UP000259030"/>
    </source>
</evidence>
<organism evidence="1 2">
    <name type="scientific">Deinococcus ficus</name>
    <dbReference type="NCBI Taxonomy" id="317577"/>
    <lineage>
        <taxon>Bacteria</taxon>
        <taxon>Thermotogati</taxon>
        <taxon>Deinococcota</taxon>
        <taxon>Deinococci</taxon>
        <taxon>Deinococcales</taxon>
        <taxon>Deinococcaceae</taxon>
        <taxon>Deinococcus</taxon>
    </lineage>
</organism>